<evidence type="ECO:0000313" key="3">
    <source>
        <dbReference type="Proteomes" id="UP000077726"/>
    </source>
</evidence>
<proteinExistence type="predicted"/>
<evidence type="ECO:0000256" key="1">
    <source>
        <dbReference type="SAM" id="Phobius"/>
    </source>
</evidence>
<gene>
    <name evidence="2" type="ORF">A7Q00_05090</name>
</gene>
<accession>A0A1B6VZ89</accession>
<dbReference type="AlphaFoldDB" id="A0A1B6VZ89"/>
<keyword evidence="3" id="KW-1185">Reference proteome</keyword>
<organism evidence="2 3">
    <name type="scientific">Eikenella halliae</name>
    <dbReference type="NCBI Taxonomy" id="1795832"/>
    <lineage>
        <taxon>Bacteria</taxon>
        <taxon>Pseudomonadati</taxon>
        <taxon>Pseudomonadota</taxon>
        <taxon>Betaproteobacteria</taxon>
        <taxon>Neisseriales</taxon>
        <taxon>Neisseriaceae</taxon>
        <taxon>Eikenella</taxon>
    </lineage>
</organism>
<keyword evidence="1" id="KW-0472">Membrane</keyword>
<sequence>MEEKENLKELLSKAYEMKEDLQKDCRLVLIMEIISIISLIIGIIKLDNNIWIWPLILVLFGCSLTFGYMLVSGLRLLKRTMAVIIALEYKIDQKKNTDDN</sequence>
<reference evidence="3" key="1">
    <citation type="submission" date="2016-05" db="EMBL/GenBank/DDBJ databases">
        <title>Draft genome of Corynebacterium afermentans subsp. afermentans LCDC 88199T.</title>
        <authorList>
            <person name="Bernier A.-M."/>
            <person name="Bernard K."/>
        </authorList>
    </citation>
    <scope>NUCLEOTIDE SEQUENCE [LARGE SCALE GENOMIC DNA]</scope>
    <source>
        <strain evidence="3">NML130454</strain>
    </source>
</reference>
<feature type="transmembrane region" description="Helical" evidence="1">
    <location>
        <begin position="50"/>
        <end position="71"/>
    </location>
</feature>
<feature type="transmembrane region" description="Helical" evidence="1">
    <location>
        <begin position="27"/>
        <end position="44"/>
    </location>
</feature>
<evidence type="ECO:0000313" key="2">
    <source>
        <dbReference type="EMBL" id="OAM43544.1"/>
    </source>
</evidence>
<dbReference type="Proteomes" id="UP000077726">
    <property type="component" value="Unassembled WGS sequence"/>
</dbReference>
<name>A0A1B6VZ89_9NEIS</name>
<keyword evidence="1" id="KW-1133">Transmembrane helix</keyword>
<dbReference type="EMBL" id="LXSQ01000013">
    <property type="protein sequence ID" value="OAM43544.1"/>
    <property type="molecule type" value="Genomic_DNA"/>
</dbReference>
<keyword evidence="1" id="KW-0812">Transmembrane</keyword>
<dbReference type="STRING" id="1795832.A7Q00_05090"/>
<comment type="caution">
    <text evidence="2">The sequence shown here is derived from an EMBL/GenBank/DDBJ whole genome shotgun (WGS) entry which is preliminary data.</text>
</comment>
<protein>
    <submittedName>
        <fullName evidence="2">Uncharacterized protein</fullName>
    </submittedName>
</protein>
<dbReference type="RefSeq" id="WP_064089536.1">
    <property type="nucleotide sequence ID" value="NZ_LXSQ01000013.1"/>
</dbReference>